<keyword evidence="1" id="KW-0813">Transport</keyword>
<dbReference type="InterPro" id="IPR003593">
    <property type="entry name" value="AAA+_ATPase"/>
</dbReference>
<dbReference type="NCBIfam" id="NF010068">
    <property type="entry name" value="PRK13548.1"/>
    <property type="match status" value="1"/>
</dbReference>
<dbReference type="InterPro" id="IPR003439">
    <property type="entry name" value="ABC_transporter-like_ATP-bd"/>
</dbReference>
<feature type="region of interest" description="Disordered" evidence="5">
    <location>
        <begin position="1"/>
        <end position="20"/>
    </location>
</feature>
<evidence type="ECO:0000256" key="3">
    <source>
        <dbReference type="ARBA" id="ARBA00022840"/>
    </source>
</evidence>
<keyword evidence="8" id="KW-1185">Reference proteome</keyword>
<dbReference type="SUPFAM" id="SSF52540">
    <property type="entry name" value="P-loop containing nucleoside triphosphate hydrolases"/>
    <property type="match status" value="1"/>
</dbReference>
<dbReference type="CDD" id="cd03214">
    <property type="entry name" value="ABC_Iron-Siderophores_B12_Hemin"/>
    <property type="match status" value="1"/>
</dbReference>
<evidence type="ECO:0000259" key="6">
    <source>
        <dbReference type="PROSITE" id="PS50893"/>
    </source>
</evidence>
<dbReference type="PROSITE" id="PS50893">
    <property type="entry name" value="ABC_TRANSPORTER_2"/>
    <property type="match status" value="1"/>
</dbReference>
<dbReference type="PANTHER" id="PTHR42794">
    <property type="entry name" value="HEMIN IMPORT ATP-BINDING PROTEIN HMUV"/>
    <property type="match status" value="1"/>
</dbReference>
<dbReference type="Gene3D" id="3.40.50.300">
    <property type="entry name" value="P-loop containing nucleotide triphosphate hydrolases"/>
    <property type="match status" value="1"/>
</dbReference>
<keyword evidence="2" id="KW-0547">Nucleotide-binding</keyword>
<sequence length="284" mass="29835">MRLSLHRADIPEPDRSAPAAATDKVTVNLGGERPALSEVSVEVRYGEVLAMVGPNGAGKSTLLGALAGTVKPAGGAVQLAGSPLSRWSPLQQARLRAVLPQQHTAGFGFTCGEVVQMGRAPWTHTDRQDDDARIVAEALAECDVSAMAPRPFAALSGGERARVALARVLAQDTSIIMLDEPTAALDLKHQEDVMQIVRHRADAGDAVVVVVHDLNLAAAYADRVAVLAAGQLRASGPVRETLTGALLTEVFEVPIEVTGDDAGIRIDPVRGVSTRGMSERGLRI</sequence>
<keyword evidence="3 7" id="KW-0067">ATP-binding</keyword>
<proteinExistence type="predicted"/>
<feature type="compositionally biased region" description="Basic and acidic residues" evidence="5">
    <location>
        <begin position="1"/>
        <end position="15"/>
    </location>
</feature>
<feature type="domain" description="ABC transporter" evidence="6">
    <location>
        <begin position="20"/>
        <end position="254"/>
    </location>
</feature>
<evidence type="ECO:0000313" key="8">
    <source>
        <dbReference type="Proteomes" id="UP001152755"/>
    </source>
</evidence>
<dbReference type="PROSITE" id="PS00211">
    <property type="entry name" value="ABC_TRANSPORTER_1"/>
    <property type="match status" value="1"/>
</dbReference>
<evidence type="ECO:0000256" key="5">
    <source>
        <dbReference type="SAM" id="MobiDB-lite"/>
    </source>
</evidence>
<dbReference type="Proteomes" id="UP001152755">
    <property type="component" value="Unassembled WGS sequence"/>
</dbReference>
<dbReference type="GO" id="GO:0005524">
    <property type="term" value="F:ATP binding"/>
    <property type="evidence" value="ECO:0007669"/>
    <property type="project" value="UniProtKB-KW"/>
</dbReference>
<accession>A0A9X4M0A6</accession>
<evidence type="ECO:0000256" key="4">
    <source>
        <dbReference type="ARBA" id="ARBA00022967"/>
    </source>
</evidence>
<dbReference type="Pfam" id="PF00005">
    <property type="entry name" value="ABC_tran"/>
    <property type="match status" value="1"/>
</dbReference>
<name>A0A9X4M0A6_9ACTN</name>
<dbReference type="AlphaFoldDB" id="A0A9X4M0A6"/>
<gene>
    <name evidence="7" type="ORF">NVS88_07815</name>
</gene>
<organism evidence="7 8">
    <name type="scientific">Speluncibacter jeojiensis</name>
    <dbReference type="NCBI Taxonomy" id="2710754"/>
    <lineage>
        <taxon>Bacteria</taxon>
        <taxon>Bacillati</taxon>
        <taxon>Actinomycetota</taxon>
        <taxon>Actinomycetes</taxon>
        <taxon>Mycobacteriales</taxon>
        <taxon>Speluncibacteraceae</taxon>
        <taxon>Speluncibacter</taxon>
    </lineage>
</organism>
<dbReference type="SMART" id="SM00382">
    <property type="entry name" value="AAA"/>
    <property type="match status" value="1"/>
</dbReference>
<dbReference type="FunFam" id="3.40.50.300:FF:000134">
    <property type="entry name" value="Iron-enterobactin ABC transporter ATP-binding protein"/>
    <property type="match status" value="1"/>
</dbReference>
<keyword evidence="4" id="KW-1278">Translocase</keyword>
<dbReference type="InterPro" id="IPR027417">
    <property type="entry name" value="P-loop_NTPase"/>
</dbReference>
<evidence type="ECO:0000313" key="7">
    <source>
        <dbReference type="EMBL" id="MDG3014462.1"/>
    </source>
</evidence>
<dbReference type="InterPro" id="IPR017871">
    <property type="entry name" value="ABC_transporter-like_CS"/>
</dbReference>
<protein>
    <submittedName>
        <fullName evidence="7">Heme ABC transporter ATP-binding protein</fullName>
    </submittedName>
</protein>
<evidence type="ECO:0000256" key="2">
    <source>
        <dbReference type="ARBA" id="ARBA00022741"/>
    </source>
</evidence>
<dbReference type="PANTHER" id="PTHR42794:SF1">
    <property type="entry name" value="HEMIN IMPORT ATP-BINDING PROTEIN HMUV"/>
    <property type="match status" value="1"/>
</dbReference>
<reference evidence="7" key="1">
    <citation type="submission" date="2022-08" db="EMBL/GenBank/DDBJ databases">
        <title>Genome analysis of Corynebacteriales strain.</title>
        <authorList>
            <person name="Lee S.D."/>
        </authorList>
    </citation>
    <scope>NUCLEOTIDE SEQUENCE</scope>
    <source>
        <strain evidence="7">D3-21</strain>
    </source>
</reference>
<evidence type="ECO:0000256" key="1">
    <source>
        <dbReference type="ARBA" id="ARBA00022448"/>
    </source>
</evidence>
<dbReference type="GO" id="GO:0016887">
    <property type="term" value="F:ATP hydrolysis activity"/>
    <property type="evidence" value="ECO:0007669"/>
    <property type="project" value="InterPro"/>
</dbReference>
<comment type="caution">
    <text evidence="7">The sequence shown here is derived from an EMBL/GenBank/DDBJ whole genome shotgun (WGS) entry which is preliminary data.</text>
</comment>
<dbReference type="EMBL" id="JANRHA010000004">
    <property type="protein sequence ID" value="MDG3014462.1"/>
    <property type="molecule type" value="Genomic_DNA"/>
</dbReference>